<dbReference type="Pfam" id="PF01844">
    <property type="entry name" value="HNH"/>
    <property type="match status" value="1"/>
</dbReference>
<evidence type="ECO:0000313" key="3">
    <source>
        <dbReference type="Proteomes" id="UP000327191"/>
    </source>
</evidence>
<accession>A0A5E7U3T8</accession>
<evidence type="ECO:0000313" key="2">
    <source>
        <dbReference type="EMBL" id="VVQ02474.1"/>
    </source>
</evidence>
<name>A0A5E7U3T8_PSEFL</name>
<dbReference type="GO" id="GO:0004519">
    <property type="term" value="F:endonuclease activity"/>
    <property type="evidence" value="ECO:0007669"/>
    <property type="project" value="InterPro"/>
</dbReference>
<evidence type="ECO:0000259" key="1">
    <source>
        <dbReference type="Pfam" id="PF01844"/>
    </source>
</evidence>
<feature type="domain" description="HNH" evidence="1">
    <location>
        <begin position="190"/>
        <end position="245"/>
    </location>
</feature>
<dbReference type="GO" id="GO:0008270">
    <property type="term" value="F:zinc ion binding"/>
    <property type="evidence" value="ECO:0007669"/>
    <property type="project" value="InterPro"/>
</dbReference>
<dbReference type="CDD" id="cd00085">
    <property type="entry name" value="HNHc"/>
    <property type="match status" value="1"/>
</dbReference>
<dbReference type="GO" id="GO:0003676">
    <property type="term" value="F:nucleic acid binding"/>
    <property type="evidence" value="ECO:0007669"/>
    <property type="project" value="InterPro"/>
</dbReference>
<dbReference type="OrthoDB" id="9802640at2"/>
<dbReference type="Proteomes" id="UP000327191">
    <property type="component" value="Unassembled WGS sequence"/>
</dbReference>
<dbReference type="InterPro" id="IPR003615">
    <property type="entry name" value="HNH_nuc"/>
</dbReference>
<reference evidence="2 3" key="1">
    <citation type="submission" date="2019-09" db="EMBL/GenBank/DDBJ databases">
        <authorList>
            <person name="Chandra G."/>
            <person name="Truman W A."/>
        </authorList>
    </citation>
    <scope>NUCLEOTIDE SEQUENCE [LARGE SCALE GENOMIC DNA]</scope>
    <source>
        <strain evidence="2">PS938</strain>
    </source>
</reference>
<sequence>MKVWRLIAHHEDPDGAVEEMKQRNRIAIGWSKIGDLRNTGVSAPSEIASLIAVAHHPIENSHLGGPSLWNLYQNMEEGDLVIVNAKGKKVCVFEIVGPYLYEGGTGQIKGYGHQRPAYLTSIKPDDLWNSSGSSVLKGQNIRWTLAACSASPTAKEAIYKEGLRYSVTSTAIERNPIARQKCIEHFGCKCFVCGLDFFKRYGELGKDFIHIHHRVDISTRPNEYDIDPKKDLVPLCPNCHAMVHQQRPSIPVEKLKIIYEQHNP</sequence>
<organism evidence="2 3">
    <name type="scientific">Pseudomonas fluorescens</name>
    <dbReference type="NCBI Taxonomy" id="294"/>
    <lineage>
        <taxon>Bacteria</taxon>
        <taxon>Pseudomonadati</taxon>
        <taxon>Pseudomonadota</taxon>
        <taxon>Gammaproteobacteria</taxon>
        <taxon>Pseudomonadales</taxon>
        <taxon>Pseudomonadaceae</taxon>
        <taxon>Pseudomonas</taxon>
    </lineage>
</organism>
<gene>
    <name evidence="2" type="ORF">PS938_02625</name>
</gene>
<dbReference type="EMBL" id="CABVJE010000010">
    <property type="protein sequence ID" value="VVQ02474.1"/>
    <property type="molecule type" value="Genomic_DNA"/>
</dbReference>
<dbReference type="AlphaFoldDB" id="A0A5E7U3T8"/>
<dbReference type="RefSeq" id="WP_150672813.1">
    <property type="nucleotide sequence ID" value="NZ_CABVJE010000010.1"/>
</dbReference>
<proteinExistence type="predicted"/>
<protein>
    <recommendedName>
        <fullName evidence="1">HNH domain-containing protein</fullName>
    </recommendedName>
</protein>
<dbReference type="InterPro" id="IPR002711">
    <property type="entry name" value="HNH"/>
</dbReference>